<evidence type="ECO:0000256" key="2">
    <source>
        <dbReference type="ARBA" id="ARBA00008989"/>
    </source>
</evidence>
<feature type="binding site" evidence="9">
    <location>
        <position position="125"/>
    </location>
    <ligand>
        <name>substrate</name>
    </ligand>
</feature>
<dbReference type="AlphaFoldDB" id="A0AA45HIT1"/>
<feature type="binding site" evidence="8">
    <location>
        <position position="219"/>
    </location>
    <ligand>
        <name>Mn(2+)</name>
        <dbReference type="ChEBI" id="CHEBI:29035"/>
        <label>2</label>
    </ligand>
</feature>
<dbReference type="Pfam" id="PF03320">
    <property type="entry name" value="FBPase_glpX"/>
    <property type="match status" value="1"/>
</dbReference>
<evidence type="ECO:0000256" key="9">
    <source>
        <dbReference type="PIRSR" id="PIRSR004532-2"/>
    </source>
</evidence>
<feature type="binding site" evidence="8">
    <location>
        <position position="94"/>
    </location>
    <ligand>
        <name>Mn(2+)</name>
        <dbReference type="ChEBI" id="CHEBI:29035"/>
        <label>2</label>
    </ligand>
</feature>
<evidence type="ECO:0000256" key="7">
    <source>
        <dbReference type="PIRNR" id="PIRNR004532"/>
    </source>
</evidence>
<dbReference type="Gene3D" id="3.40.190.90">
    <property type="match status" value="1"/>
</dbReference>
<proteinExistence type="inferred from homology"/>
<feature type="binding site" evidence="9">
    <location>
        <begin position="192"/>
        <end position="194"/>
    </location>
    <ligand>
        <name>substrate</name>
    </ligand>
</feature>
<evidence type="ECO:0000256" key="8">
    <source>
        <dbReference type="PIRSR" id="PIRSR004532-1"/>
    </source>
</evidence>
<keyword evidence="5 8" id="KW-0464">Manganese</keyword>
<feature type="binding site" evidence="8">
    <location>
        <position position="37"/>
    </location>
    <ligand>
        <name>Mn(2+)</name>
        <dbReference type="ChEBI" id="CHEBI:29035"/>
        <label>1</label>
    </ligand>
</feature>
<evidence type="ECO:0000313" key="11">
    <source>
        <dbReference type="Proteomes" id="UP000245921"/>
    </source>
</evidence>
<evidence type="ECO:0000256" key="6">
    <source>
        <dbReference type="ARBA" id="ARBA00023277"/>
    </source>
</evidence>
<dbReference type="Gene3D" id="3.30.540.10">
    <property type="entry name" value="Fructose-1,6-Bisphosphatase, subunit A, domain 1"/>
    <property type="match status" value="1"/>
</dbReference>
<name>A0AA45HIT1_9BACT</name>
<dbReference type="SUPFAM" id="SSF56655">
    <property type="entry name" value="Carbohydrate phosphatase"/>
    <property type="match status" value="1"/>
</dbReference>
<keyword evidence="11" id="KW-1185">Reference proteome</keyword>
<keyword evidence="6 7" id="KW-0119">Carbohydrate metabolism</keyword>
<feature type="binding site" evidence="8">
    <location>
        <position position="61"/>
    </location>
    <ligand>
        <name>Mn(2+)</name>
        <dbReference type="ChEBI" id="CHEBI:29035"/>
        <label>1</label>
    </ligand>
</feature>
<keyword evidence="4" id="KW-0378">Hydrolase</keyword>
<dbReference type="PANTHER" id="PTHR30447:SF0">
    <property type="entry name" value="FRUCTOSE-1,6-BISPHOSPHATASE 1 CLASS 2-RELATED"/>
    <property type="match status" value="1"/>
</dbReference>
<accession>A0AA45HIT1</accession>
<comment type="cofactor">
    <cofactor evidence="8">
        <name>Mn(2+)</name>
        <dbReference type="ChEBI" id="CHEBI:29035"/>
    </cofactor>
</comment>
<evidence type="ECO:0000256" key="3">
    <source>
        <dbReference type="ARBA" id="ARBA00022723"/>
    </source>
</evidence>
<dbReference type="GO" id="GO:0042132">
    <property type="term" value="F:fructose 1,6-bisphosphate 1-phosphatase activity"/>
    <property type="evidence" value="ECO:0007669"/>
    <property type="project" value="UniProtKB-EC"/>
</dbReference>
<feature type="binding site" evidence="8">
    <location>
        <position position="91"/>
    </location>
    <ligand>
        <name>Mn(2+)</name>
        <dbReference type="ChEBI" id="CHEBI:29035"/>
        <label>2</label>
    </ligand>
</feature>
<gene>
    <name evidence="10" type="ORF">C7380_10631</name>
</gene>
<dbReference type="Proteomes" id="UP000245921">
    <property type="component" value="Unassembled WGS sequence"/>
</dbReference>
<organism evidence="10 11">
    <name type="scientific">Oceanotoga teriensis</name>
    <dbReference type="NCBI Taxonomy" id="515440"/>
    <lineage>
        <taxon>Bacteria</taxon>
        <taxon>Thermotogati</taxon>
        <taxon>Thermotogota</taxon>
        <taxon>Thermotogae</taxon>
        <taxon>Petrotogales</taxon>
        <taxon>Petrotogaceae</taxon>
        <taxon>Oceanotoga</taxon>
    </lineage>
</organism>
<dbReference type="RefSeq" id="WP_109604475.1">
    <property type="nucleotide sequence ID" value="NZ_JAMHJO010000006.1"/>
</dbReference>
<keyword evidence="3 8" id="KW-0479">Metal-binding</keyword>
<comment type="catalytic activity">
    <reaction evidence="1">
        <text>beta-D-fructose 1,6-bisphosphate + H2O = beta-D-fructose 6-phosphate + phosphate</text>
        <dbReference type="Rhea" id="RHEA:11064"/>
        <dbReference type="ChEBI" id="CHEBI:15377"/>
        <dbReference type="ChEBI" id="CHEBI:32966"/>
        <dbReference type="ChEBI" id="CHEBI:43474"/>
        <dbReference type="ChEBI" id="CHEBI:57634"/>
        <dbReference type="EC" id="3.1.3.11"/>
    </reaction>
</comment>
<sequence length="351" mass="37950">MEKELYPEVTLDLVRVTEAAALMSSIYLGFGNKEKVDGAAVDAMRGMLDYIDIKGTVIIGEGEKDEAPMLYHGEKVGNWNDNSYEMDIAVDPIDGTRLVAYGLPNAISVMVAAEKGKILSLPTFYSSKLVVGPELKGKLDINSPIKENIKVAAAVLGVPISEITVVILNRDRHKNIIDDVRSIGARIKLIGDGDIAGAIATCMPDSGVNIYIGIGGSPEAILAAGALKTLDGEIQVKIWPRDEDEKLKALGEGWDLNKVYFTDDLVGGKHVIFAATGVTEGDFLSGVKFLKGKAITESISMRSSSATIRKISTVHNLDTKTIRIKSLDGDEKFVNLNKSDEKQKLLNLKLF</sequence>
<evidence type="ECO:0000256" key="1">
    <source>
        <dbReference type="ARBA" id="ARBA00001273"/>
    </source>
</evidence>
<dbReference type="EMBL" id="QGGI01000006">
    <property type="protein sequence ID" value="PWJ95224.1"/>
    <property type="molecule type" value="Genomic_DNA"/>
</dbReference>
<comment type="similarity">
    <text evidence="2 7">Belongs to the FBPase class 2 family.</text>
</comment>
<dbReference type="GO" id="GO:0006094">
    <property type="term" value="P:gluconeogenesis"/>
    <property type="evidence" value="ECO:0007669"/>
    <property type="project" value="InterPro"/>
</dbReference>
<protein>
    <recommendedName>
        <fullName evidence="7">Fructose-1,6-bisphosphatase</fullName>
    </recommendedName>
</protein>
<feature type="binding site" evidence="9">
    <location>
        <begin position="170"/>
        <end position="172"/>
    </location>
    <ligand>
        <name>substrate</name>
    </ligand>
</feature>
<dbReference type="PANTHER" id="PTHR30447">
    <property type="entry name" value="FRUCTOSE-1,6-BISPHOSPHATASE CLASS 2"/>
    <property type="match status" value="1"/>
</dbReference>
<evidence type="ECO:0000256" key="5">
    <source>
        <dbReference type="ARBA" id="ARBA00023211"/>
    </source>
</evidence>
<dbReference type="NCBIfam" id="TIGR00330">
    <property type="entry name" value="glpX"/>
    <property type="match status" value="1"/>
</dbReference>
<feature type="binding site" evidence="9">
    <location>
        <position position="216"/>
    </location>
    <ligand>
        <name>substrate</name>
    </ligand>
</feature>
<feature type="binding site" evidence="9">
    <location>
        <begin position="94"/>
        <end position="96"/>
    </location>
    <ligand>
        <name>substrate</name>
    </ligand>
</feature>
<dbReference type="GO" id="GO:0030388">
    <property type="term" value="P:fructose 1,6-bisphosphate metabolic process"/>
    <property type="evidence" value="ECO:0007669"/>
    <property type="project" value="TreeGrafter"/>
</dbReference>
<dbReference type="InterPro" id="IPR004464">
    <property type="entry name" value="FBPase_class-2/SBPase"/>
</dbReference>
<dbReference type="GO" id="GO:0005829">
    <property type="term" value="C:cytosol"/>
    <property type="evidence" value="ECO:0007669"/>
    <property type="project" value="TreeGrafter"/>
</dbReference>
<dbReference type="GO" id="GO:0046872">
    <property type="term" value="F:metal ion binding"/>
    <property type="evidence" value="ECO:0007669"/>
    <property type="project" value="UniProtKB-KW"/>
</dbReference>
<dbReference type="PIRSF" id="PIRSF004532">
    <property type="entry name" value="GlpX"/>
    <property type="match status" value="1"/>
</dbReference>
<comment type="caution">
    <text evidence="10">The sequence shown here is derived from an EMBL/GenBank/DDBJ whole genome shotgun (WGS) entry which is preliminary data.</text>
</comment>
<evidence type="ECO:0000313" key="10">
    <source>
        <dbReference type="EMBL" id="PWJ95224.1"/>
    </source>
</evidence>
<dbReference type="CDD" id="cd01516">
    <property type="entry name" value="FBPase_glpX"/>
    <property type="match status" value="1"/>
</dbReference>
<reference evidence="10 11" key="1">
    <citation type="submission" date="2018-05" db="EMBL/GenBank/DDBJ databases">
        <title>Genomic Encyclopedia of Type Strains, Phase IV (KMG-IV): sequencing the most valuable type-strain genomes for metagenomic binning, comparative biology and taxonomic classification.</title>
        <authorList>
            <person name="Goeker M."/>
        </authorList>
    </citation>
    <scope>NUCLEOTIDE SEQUENCE [LARGE SCALE GENOMIC DNA]</scope>
    <source>
        <strain evidence="10 11">DSM 24906</strain>
    </source>
</reference>
<dbReference type="GO" id="GO:0006071">
    <property type="term" value="P:glycerol metabolic process"/>
    <property type="evidence" value="ECO:0007669"/>
    <property type="project" value="InterPro"/>
</dbReference>
<evidence type="ECO:0000256" key="4">
    <source>
        <dbReference type="ARBA" id="ARBA00022801"/>
    </source>
</evidence>